<dbReference type="InterPro" id="IPR050678">
    <property type="entry name" value="DNA_Partitioning_ATPase"/>
</dbReference>
<evidence type="ECO:0000313" key="2">
    <source>
        <dbReference type="EMBL" id="SLM87097.1"/>
    </source>
</evidence>
<dbReference type="InterPro" id="IPR027417">
    <property type="entry name" value="P-loop_NTPase"/>
</dbReference>
<dbReference type="Proteomes" id="UP000195918">
    <property type="component" value="Unassembled WGS sequence"/>
</dbReference>
<organism evidence="2 3">
    <name type="scientific">Vagococcus fluvialis bH819</name>
    <dbReference type="NCBI Taxonomy" id="1255619"/>
    <lineage>
        <taxon>Bacteria</taxon>
        <taxon>Bacillati</taxon>
        <taxon>Bacillota</taxon>
        <taxon>Bacilli</taxon>
        <taxon>Lactobacillales</taxon>
        <taxon>Enterococcaceae</taxon>
        <taxon>Vagococcus</taxon>
    </lineage>
</organism>
<dbReference type="Pfam" id="PF13614">
    <property type="entry name" value="AAA_31"/>
    <property type="match status" value="1"/>
</dbReference>
<gene>
    <name evidence="2" type="ORF">FM121_13445</name>
</gene>
<dbReference type="InterPro" id="IPR025669">
    <property type="entry name" value="AAA_dom"/>
</dbReference>
<dbReference type="SUPFAM" id="SSF52540">
    <property type="entry name" value="P-loop containing nucleoside triphosphate hydrolases"/>
    <property type="match status" value="1"/>
</dbReference>
<dbReference type="Gene3D" id="3.40.50.300">
    <property type="entry name" value="P-loop containing nucleotide triphosphate hydrolases"/>
    <property type="match status" value="1"/>
</dbReference>
<dbReference type="CDD" id="cd02042">
    <property type="entry name" value="ParAB_family"/>
    <property type="match status" value="1"/>
</dbReference>
<keyword evidence="3" id="KW-1185">Reference proteome</keyword>
<reference evidence="3" key="1">
    <citation type="submission" date="2017-02" db="EMBL/GenBank/DDBJ databases">
        <authorList>
            <person name="Dridi B."/>
        </authorList>
    </citation>
    <scope>NUCLEOTIDE SEQUENCE [LARGE SCALE GENOMIC DNA]</scope>
    <source>
        <strain evidence="3">bH819</strain>
    </source>
</reference>
<evidence type="ECO:0000313" key="3">
    <source>
        <dbReference type="Proteomes" id="UP000195918"/>
    </source>
</evidence>
<accession>A0A1X6WS53</accession>
<sequence length="281" mass="32266">MMAKRKDGKIITINMFKGGVGKTTLTQMLGTLLSDKGYKVLIIDCDPQETLTNKIFRQFEGFDRHKAGSFYDGLVDLSFKNCINEVTENLDIIVGSKKMASFSQLLRDMWKESGLTEEGEKVFWDLFRYIFEADDIRSQYDFILIDTIPTVSDFTDNCYIASDYLLVPTQTEQDSVDNLNSTIYDYTDVAKEINNDLQVMGIVPYLVDNKLKTGKDVLEELKDEYEDLIFENVITDSGVVKTWGREGVKYSIPYGRIAKKMYDNVADEFIARFNEMEKKKA</sequence>
<evidence type="ECO:0000259" key="1">
    <source>
        <dbReference type="Pfam" id="PF13614"/>
    </source>
</evidence>
<proteinExistence type="predicted"/>
<dbReference type="EMBL" id="FWFD01000019">
    <property type="protein sequence ID" value="SLM87097.1"/>
    <property type="molecule type" value="Genomic_DNA"/>
</dbReference>
<feature type="domain" description="AAA" evidence="1">
    <location>
        <begin position="9"/>
        <end position="199"/>
    </location>
</feature>
<dbReference type="PANTHER" id="PTHR13696:SF99">
    <property type="entry name" value="COBYRINIC ACID AC-DIAMIDE SYNTHASE"/>
    <property type="match status" value="1"/>
</dbReference>
<dbReference type="OrthoDB" id="9815116at2"/>
<dbReference type="AlphaFoldDB" id="A0A1X6WS53"/>
<protein>
    <submittedName>
        <fullName evidence="2">Chromosome (Plasmid) partitioning protein ParA</fullName>
    </submittedName>
</protein>
<dbReference type="PANTHER" id="PTHR13696">
    <property type="entry name" value="P-LOOP CONTAINING NUCLEOSIDE TRIPHOSPHATE HYDROLASE"/>
    <property type="match status" value="1"/>
</dbReference>
<name>A0A1X6WS53_9ENTE</name>